<proteinExistence type="predicted"/>
<protein>
    <submittedName>
        <fullName evidence="1">Uncharacterized protein</fullName>
    </submittedName>
</protein>
<name>A0A2P2P1V3_RHIMU</name>
<organism evidence="1">
    <name type="scientific">Rhizophora mucronata</name>
    <name type="common">Asiatic mangrove</name>
    <dbReference type="NCBI Taxonomy" id="61149"/>
    <lineage>
        <taxon>Eukaryota</taxon>
        <taxon>Viridiplantae</taxon>
        <taxon>Streptophyta</taxon>
        <taxon>Embryophyta</taxon>
        <taxon>Tracheophyta</taxon>
        <taxon>Spermatophyta</taxon>
        <taxon>Magnoliopsida</taxon>
        <taxon>eudicotyledons</taxon>
        <taxon>Gunneridae</taxon>
        <taxon>Pentapetalae</taxon>
        <taxon>rosids</taxon>
        <taxon>fabids</taxon>
        <taxon>Malpighiales</taxon>
        <taxon>Rhizophoraceae</taxon>
        <taxon>Rhizophora</taxon>
    </lineage>
</organism>
<reference evidence="1" key="1">
    <citation type="submission" date="2018-02" db="EMBL/GenBank/DDBJ databases">
        <title>Rhizophora mucronata_Transcriptome.</title>
        <authorList>
            <person name="Meera S.P."/>
            <person name="Sreeshan A."/>
            <person name="Augustine A."/>
        </authorList>
    </citation>
    <scope>NUCLEOTIDE SEQUENCE</scope>
    <source>
        <tissue evidence="1">Leaf</tissue>
    </source>
</reference>
<accession>A0A2P2P1V3</accession>
<dbReference type="EMBL" id="GGEC01068139">
    <property type="protein sequence ID" value="MBX48623.1"/>
    <property type="molecule type" value="Transcribed_RNA"/>
</dbReference>
<sequence length="12" mass="1503">MLNMLYFLEICI</sequence>
<evidence type="ECO:0000313" key="1">
    <source>
        <dbReference type="EMBL" id="MBX48623.1"/>
    </source>
</evidence>